<organism evidence="1">
    <name type="scientific">seawater metagenome</name>
    <dbReference type="NCBI Taxonomy" id="1561972"/>
    <lineage>
        <taxon>unclassified sequences</taxon>
        <taxon>metagenomes</taxon>
        <taxon>ecological metagenomes</taxon>
    </lineage>
</organism>
<sequence>MKNFSEFNKKIYQINNDDLDIINIKPHPFYIPGTNNYDVFTIRRSASNKLKMINNYFWYEETLEKGKNICLQIKNLINYDFYFENKEECELQLIIFLKKTIELAQKNSCFIFFSDDYSCPEFCQYDKIKSNLKVIKNLEQMIKQVLIEEAKQRKYKKLCFTISTFRSYPINDINKLYLLNNDLIFNLVSGHQNVSPKYNTIDNIKHHQEVIMNLVNSEENYNIIISTHNPLFKKDILEYIDNKKKRRCLKGFAILGDYLKLNDYKQIEEHFKFDDISLFILSAIYPENTKISPFRIAFFKKYQ</sequence>
<reference evidence="1" key="1">
    <citation type="submission" date="2019-09" db="EMBL/GenBank/DDBJ databases">
        <authorList>
            <person name="Needham M D."/>
        </authorList>
    </citation>
    <scope>NUCLEOTIDE SEQUENCE</scope>
</reference>
<proteinExistence type="predicted"/>
<protein>
    <submittedName>
        <fullName evidence="1">Uncharacterized protein</fullName>
    </submittedName>
</protein>
<evidence type="ECO:0000313" key="1">
    <source>
        <dbReference type="EMBL" id="VVU94516.1"/>
    </source>
</evidence>
<name>A0A5E8CHI4_9ZZZZ</name>
<gene>
    <name evidence="1" type="ORF">CPAV1605_241</name>
</gene>
<accession>A0A5E8CHI4</accession>
<dbReference type="AlphaFoldDB" id="A0A5E8CHI4"/>
<dbReference type="EMBL" id="CABVLZ010000001">
    <property type="protein sequence ID" value="VVU94516.1"/>
    <property type="molecule type" value="Genomic_DNA"/>
</dbReference>